<dbReference type="RefSeq" id="WP_108004938.1">
    <property type="nucleotide sequence ID" value="NZ_JBHEEX010000035.1"/>
</dbReference>
<comment type="caution">
    <text evidence="1">The sequence shown here is derived from an EMBL/GenBank/DDBJ whole genome shotgun (WGS) entry which is preliminary data.</text>
</comment>
<gene>
    <name evidence="1" type="ORF">C7449_1221</name>
</gene>
<evidence type="ECO:0000313" key="2">
    <source>
        <dbReference type="Proteomes" id="UP000241247"/>
    </source>
</evidence>
<dbReference type="OrthoDB" id="5508069at2"/>
<dbReference type="GO" id="GO:0016740">
    <property type="term" value="F:transferase activity"/>
    <property type="evidence" value="ECO:0007669"/>
    <property type="project" value="UniProtKB-KW"/>
</dbReference>
<name>A0A2T5AGH4_MYCDI</name>
<keyword evidence="2" id="KW-1185">Reference proteome</keyword>
<proteinExistence type="predicted"/>
<evidence type="ECO:0000313" key="1">
    <source>
        <dbReference type="EMBL" id="PTM85820.1"/>
    </source>
</evidence>
<reference evidence="1 2" key="1">
    <citation type="submission" date="2018-04" db="EMBL/GenBank/DDBJ databases">
        <title>Genomic Encyclopedia of Type Strains, Phase IV (KMG-IV): sequencing the most valuable type-strain genomes for metagenomic binning, comparative biology and taxonomic classification.</title>
        <authorList>
            <person name="Goeker M."/>
        </authorList>
    </citation>
    <scope>NUCLEOTIDE SEQUENCE [LARGE SCALE GENOMIC DNA]</scope>
    <source>
        <strain evidence="1 2">DSM 7138</strain>
    </source>
</reference>
<dbReference type="EMBL" id="PZZZ01000022">
    <property type="protein sequence ID" value="PTM85820.1"/>
    <property type="molecule type" value="Genomic_DNA"/>
</dbReference>
<dbReference type="InterPro" id="IPR014942">
    <property type="entry name" value="AbiEii"/>
</dbReference>
<dbReference type="Pfam" id="PF08843">
    <property type="entry name" value="AbiEii"/>
    <property type="match status" value="1"/>
</dbReference>
<dbReference type="Proteomes" id="UP000241247">
    <property type="component" value="Unassembled WGS sequence"/>
</dbReference>
<sequence>MTFIKPEHENIAEILRSMDGRFLESCGCYFGGGTAIVLKYGEYRQSLDVDFLCASTDGYRELRVAAQRSGPAGLFRADIKAARETIFDRYGIRMFLFYKDQSVKFEIVREERIPVGGELDDDLGVPVLSSSDMFAEKLLANSDRCLDRSVAYRDAIDLGRLVMAHGEIPSSAVAKAQRAYGESIEHYAVKIVNHLRQKKEVRHAAEVLQMHRDDAFDAIAALRADVRRLWPDGGVEDEPEDGYDNSP</sequence>
<protein>
    <submittedName>
        <fullName evidence="1">Nucleotidyltransferase AbiEii toxin of type IV toxin-antitoxin system</fullName>
    </submittedName>
</protein>
<keyword evidence="1" id="KW-0808">Transferase</keyword>
<organism evidence="1 2">
    <name type="scientific">Mycoplana dimorpha</name>
    <dbReference type="NCBI Taxonomy" id="28320"/>
    <lineage>
        <taxon>Bacteria</taxon>
        <taxon>Pseudomonadati</taxon>
        <taxon>Pseudomonadota</taxon>
        <taxon>Alphaproteobacteria</taxon>
        <taxon>Hyphomicrobiales</taxon>
        <taxon>Rhizobiaceae</taxon>
        <taxon>Mycoplana</taxon>
    </lineage>
</organism>
<dbReference type="AlphaFoldDB" id="A0A2T5AGH4"/>
<accession>A0A2T5AGH4</accession>